<dbReference type="GO" id="GO:0044550">
    <property type="term" value="P:secondary metabolite biosynthetic process"/>
    <property type="evidence" value="ECO:0007669"/>
    <property type="project" value="UniProtKB-ARBA"/>
</dbReference>
<dbReference type="KEGG" id="mmob:F6R98_19285"/>
<dbReference type="InterPro" id="IPR000873">
    <property type="entry name" value="AMP-dep_synth/lig_dom"/>
</dbReference>
<evidence type="ECO:0000256" key="7">
    <source>
        <dbReference type="SAM" id="Phobius"/>
    </source>
</evidence>
<dbReference type="Pfam" id="PF13193">
    <property type="entry name" value="AMP-binding_C"/>
    <property type="match status" value="2"/>
</dbReference>
<keyword evidence="5" id="KW-0276">Fatty acid metabolism</keyword>
<dbReference type="FunFam" id="3.40.50.12780:FF:000013">
    <property type="entry name" value="Long-chain-fatty-acid--AMP ligase FadD32"/>
    <property type="match status" value="1"/>
</dbReference>
<dbReference type="Gene3D" id="3.40.50.12780">
    <property type="entry name" value="N-terminal domain of ligase-like"/>
    <property type="match status" value="1"/>
</dbReference>
<evidence type="ECO:0000256" key="5">
    <source>
        <dbReference type="ARBA" id="ARBA00022832"/>
    </source>
</evidence>
<dbReference type="InterPro" id="IPR040097">
    <property type="entry name" value="FAAL/FAAC"/>
</dbReference>
<evidence type="ECO:0000256" key="2">
    <source>
        <dbReference type="ARBA" id="ARBA00006432"/>
    </source>
</evidence>
<evidence type="ECO:0000256" key="6">
    <source>
        <dbReference type="ARBA" id="ARBA00023098"/>
    </source>
</evidence>
<dbReference type="GO" id="GO:0005737">
    <property type="term" value="C:cytoplasm"/>
    <property type="evidence" value="ECO:0007669"/>
    <property type="project" value="TreeGrafter"/>
</dbReference>
<dbReference type="PROSITE" id="PS50075">
    <property type="entry name" value="CARRIER"/>
    <property type="match status" value="3"/>
</dbReference>
<dbReference type="Gene3D" id="3.30.559.10">
    <property type="entry name" value="Chloramphenicol acetyltransferase-like domain"/>
    <property type="match status" value="2"/>
</dbReference>
<dbReference type="GO" id="GO:0006631">
    <property type="term" value="P:fatty acid metabolic process"/>
    <property type="evidence" value="ECO:0007669"/>
    <property type="project" value="UniProtKB-KW"/>
</dbReference>
<dbReference type="Gene3D" id="2.30.38.10">
    <property type="entry name" value="Luciferase, Domain 3"/>
    <property type="match status" value="2"/>
</dbReference>
<dbReference type="CDD" id="cd19543">
    <property type="entry name" value="DCL_NRPS"/>
    <property type="match status" value="1"/>
</dbReference>
<dbReference type="FunFam" id="2.30.38.10:FF:000001">
    <property type="entry name" value="Non-ribosomal peptide synthetase PvdI"/>
    <property type="match status" value="2"/>
</dbReference>
<evidence type="ECO:0000313" key="9">
    <source>
        <dbReference type="EMBL" id="QFY44508.1"/>
    </source>
</evidence>
<feature type="domain" description="Carrier" evidence="8">
    <location>
        <begin position="606"/>
        <end position="680"/>
    </location>
</feature>
<keyword evidence="7" id="KW-1133">Transmembrane helix</keyword>
<dbReference type="InterPro" id="IPR025110">
    <property type="entry name" value="AMP-bd_C"/>
</dbReference>
<feature type="domain" description="Carrier" evidence="8">
    <location>
        <begin position="1675"/>
        <end position="1749"/>
    </location>
</feature>
<evidence type="ECO:0000259" key="8">
    <source>
        <dbReference type="PROSITE" id="PS50075"/>
    </source>
</evidence>
<keyword evidence="7" id="KW-0472">Membrane</keyword>
<dbReference type="SUPFAM" id="SSF52777">
    <property type="entry name" value="CoA-dependent acyltransferases"/>
    <property type="match status" value="4"/>
</dbReference>
<dbReference type="Pfam" id="PF00668">
    <property type="entry name" value="Condensation"/>
    <property type="match status" value="2"/>
</dbReference>
<keyword evidence="10" id="KW-1185">Reference proteome</keyword>
<dbReference type="NCBIfam" id="NF003417">
    <property type="entry name" value="PRK04813.1"/>
    <property type="match status" value="3"/>
</dbReference>
<dbReference type="Pfam" id="PF00550">
    <property type="entry name" value="PP-binding"/>
    <property type="match status" value="3"/>
</dbReference>
<comment type="cofactor">
    <cofactor evidence="1">
        <name>pantetheine 4'-phosphate</name>
        <dbReference type="ChEBI" id="CHEBI:47942"/>
    </cofactor>
</comment>
<dbReference type="Gene3D" id="3.40.50.980">
    <property type="match status" value="4"/>
</dbReference>
<evidence type="ECO:0000313" key="10">
    <source>
        <dbReference type="Proteomes" id="UP000325755"/>
    </source>
</evidence>
<dbReference type="GO" id="GO:0043041">
    <property type="term" value="P:amino acid activation for nonribosomal peptide biosynthetic process"/>
    <property type="evidence" value="ECO:0007669"/>
    <property type="project" value="TreeGrafter"/>
</dbReference>
<keyword evidence="6" id="KW-0443">Lipid metabolism</keyword>
<keyword evidence="3" id="KW-0596">Phosphopantetheine</keyword>
<dbReference type="GO" id="GO:0071766">
    <property type="term" value="P:Actinobacterium-type cell wall biogenesis"/>
    <property type="evidence" value="ECO:0007669"/>
    <property type="project" value="UniProtKB-ARBA"/>
</dbReference>
<accession>A0A5Q0BR00</accession>
<dbReference type="Pfam" id="PF00501">
    <property type="entry name" value="AMP-binding"/>
    <property type="match status" value="3"/>
</dbReference>
<dbReference type="PANTHER" id="PTHR45527">
    <property type="entry name" value="NONRIBOSOMAL PEPTIDE SYNTHETASE"/>
    <property type="match status" value="1"/>
</dbReference>
<dbReference type="PROSITE" id="PS00012">
    <property type="entry name" value="PHOSPHOPANTETHEINE"/>
    <property type="match status" value="1"/>
</dbReference>
<dbReference type="GO" id="GO:0008610">
    <property type="term" value="P:lipid biosynthetic process"/>
    <property type="evidence" value="ECO:0007669"/>
    <property type="project" value="InterPro"/>
</dbReference>
<dbReference type="FunFam" id="3.40.50.12780:FF:000012">
    <property type="entry name" value="Non-ribosomal peptide synthetase"/>
    <property type="match status" value="1"/>
</dbReference>
<dbReference type="SUPFAM" id="SSF56801">
    <property type="entry name" value="Acetyl-CoA synthetase-like"/>
    <property type="match status" value="3"/>
</dbReference>
<feature type="domain" description="Carrier" evidence="8">
    <location>
        <begin position="2766"/>
        <end position="2841"/>
    </location>
</feature>
<dbReference type="EMBL" id="CP044205">
    <property type="protein sequence ID" value="QFY44508.1"/>
    <property type="molecule type" value="Genomic_DNA"/>
</dbReference>
<dbReference type="NCBIfam" id="TIGR01733">
    <property type="entry name" value="AA-adenyl-dom"/>
    <property type="match status" value="2"/>
</dbReference>
<dbReference type="CDD" id="cd05931">
    <property type="entry name" value="FAAL"/>
    <property type="match status" value="1"/>
</dbReference>
<dbReference type="FunFam" id="3.40.50.980:FF:000001">
    <property type="entry name" value="Non-ribosomal peptide synthetase"/>
    <property type="match status" value="2"/>
</dbReference>
<evidence type="ECO:0000256" key="1">
    <source>
        <dbReference type="ARBA" id="ARBA00001957"/>
    </source>
</evidence>
<dbReference type="InParanoid" id="A0A5Q0BR00"/>
<organism evidence="9 10">
    <name type="scientific">Candidatus Methylospira mobilis</name>
    <dbReference type="NCBI Taxonomy" id="1808979"/>
    <lineage>
        <taxon>Bacteria</taxon>
        <taxon>Pseudomonadati</taxon>
        <taxon>Pseudomonadota</taxon>
        <taxon>Gammaproteobacteria</taxon>
        <taxon>Methylococcales</taxon>
        <taxon>Methylococcaceae</taxon>
        <taxon>Candidatus Methylospira</taxon>
    </lineage>
</organism>
<name>A0A5Q0BR00_9GAMM</name>
<dbReference type="Gene3D" id="3.30.300.30">
    <property type="match status" value="3"/>
</dbReference>
<dbReference type="InterPro" id="IPR029058">
    <property type="entry name" value="AB_hydrolase_fold"/>
</dbReference>
<dbReference type="PANTHER" id="PTHR45527:SF1">
    <property type="entry name" value="FATTY ACID SYNTHASE"/>
    <property type="match status" value="1"/>
</dbReference>
<dbReference type="InterPro" id="IPR020845">
    <property type="entry name" value="AMP-binding_CS"/>
</dbReference>
<dbReference type="CDD" id="cd05930">
    <property type="entry name" value="A_NRPS"/>
    <property type="match status" value="2"/>
</dbReference>
<dbReference type="Gene3D" id="3.30.559.30">
    <property type="entry name" value="Nonribosomal peptide synthetase, condensation domain"/>
    <property type="match status" value="2"/>
</dbReference>
<keyword evidence="4" id="KW-0597">Phosphoprotein</keyword>
<keyword evidence="7" id="KW-0812">Transmembrane</keyword>
<dbReference type="InterPro" id="IPR045851">
    <property type="entry name" value="AMP-bd_C_sf"/>
</dbReference>
<dbReference type="InterPro" id="IPR023213">
    <property type="entry name" value="CAT-like_dom_sf"/>
</dbReference>
<dbReference type="CDD" id="cd19531">
    <property type="entry name" value="LCL_NRPS-like"/>
    <property type="match status" value="1"/>
</dbReference>
<dbReference type="FunFam" id="3.30.300.30:FF:000010">
    <property type="entry name" value="Enterobactin synthetase component F"/>
    <property type="match status" value="2"/>
</dbReference>
<dbReference type="OrthoDB" id="9757559at2"/>
<dbReference type="SUPFAM" id="SSF47336">
    <property type="entry name" value="ACP-like"/>
    <property type="match status" value="3"/>
</dbReference>
<gene>
    <name evidence="9" type="ORF">F6R98_19285</name>
</gene>
<dbReference type="GO" id="GO:0031177">
    <property type="term" value="F:phosphopantetheine binding"/>
    <property type="evidence" value="ECO:0007669"/>
    <property type="project" value="InterPro"/>
</dbReference>
<dbReference type="InterPro" id="IPR006162">
    <property type="entry name" value="Ppantetheine_attach_site"/>
</dbReference>
<feature type="transmembrane region" description="Helical" evidence="7">
    <location>
        <begin position="77"/>
        <end position="104"/>
    </location>
</feature>
<protein>
    <submittedName>
        <fullName evidence="9">Amino acid adenylation domain-containing protein</fullName>
    </submittedName>
</protein>
<sequence>MVRYLEESRPATDAHACQNFVELLHTRAHEKPGQTAYVFLGDGEAESGRLSFAELDRRARAIAARLQAMRMNGERALLLYPQGLAYIEAFFGCLYAGVVAVPAYPPTRQHLQRLHGIMRDAAPAAILTTGELLPKLQDSLSMHDGSWLASDILNGGGAAAWEHLSPETGDLAFLQYTSGSTGDPKGVMVSHGNLLANQEAIRQSFGHDEHSTVVGWLPLYHDMGLIGNILQPLYTGSTAILMPPMAFLEKPLRWLQAISTYQATTSGGPNFAYDLCARKIGAAQKQGLDLSSWRLAFNGSEPVRAATMGRFADAFAECGFQRQRFFPCYGMAETTLFVSGENLTSPQSGTTASVSCGVVAARHEVRIVDPVSRLVCAPGQEGEIWVSGPSVAQGYWKRTEASDEIFRAHIEQDASGTPYLRTGDLGLLLQERLHITGRIKDLIIIRGRNYYPQDIELAATDALEALRSNACAAFPVADRDEEGMVLAAEITRDAMRQADYGAIFASLRSVLAERCELTPTALVLLPPGGVPKTSSGKLRRHACRQAYLNGTLPELARSTHAEGSACNAAVTENRRIAAASEDSEADADAQLLRTALSMLPAAQRAPLVANYLRNAIARLLKVAASAIPADVPLAATGLDSLKRIELKHRADRLLNIDSPLSLFMSDATLEDIAHRVSEAVPVNAEHNNAVAQTFELSPAQLSMWTMQQMEPDSIVYNLHLALRVDGDVDAALLRQAFDELAERHAMLRTRYRSDQGRVTQALLPLSEIPEFFSVMDAQEWTETALQHDMAQRSHTHFDLAGGKVFHATLYRHDHNGQEQTLLLCAHHIAVDLWSALILITELKTVYSALAQGHPAKPNPVGPGYSDYVAHQHRYLNSQACEQDWNYWRQRLAGDLPLLALPTDYPRPNSADYRGAATVFRLNKETARQLKTLAAQQRVSLFTLLLAAYKTLLHRYCRQNDLIVGVPGSGRDQARFAQVVGVFVNPLPLRTHPIADKPFPDYLREVNAALRVAMEHQALPFNVLVDRLQPERSGDHWPVYQTLFVLQQAQTGIADDLVQISLGEKGEPLIWDGWLVQSVALQERVENFDLKLMAAENQDGLTFSFQYRQALFQPATVARLARQFNTLLHGIVETPTACLGDLPLLDSKERRQMLTQWNATRNDYPAHCRLHEFFEEQAATRPDATAVICGEERIAYGELNRRANQLANYLQAVGVTAETTVGLCVERSLNAITGMLAILKAGGVYVPIDPAYPRERIADTLADCGATLLLTHARWREHLPETDAKIICLDRDWAHIATQTHDSAPKLAQASNGAYLIYTSGSTGKAKGVVVSHENAIASMLARPRFYRETVDGFLLLSSFAFDSSIAGIFWTLSQGGRLCLPGEDSYQDTETLCALIARERLTHLLCLPSLYNLLLESGKNHALDMLRTVIVAGEACQPALAAKHYRYLPETSLCNEYGPTEASVWSSAYRIPADTAESLPSIPIGQPIANSRIYVLDSRLNPVPVGVCGEIHIGGAGVARGYFNRPDLTAERFFPDLLQAESGARMYRTGDLARWNADGMLEFIGRSDQQVKIRGFRIELGEIETRLNLHPAVKETAVVVAEDSSGTKRLIAYWVAQDETTAEALRAFLKASLPDYMVPALFIAMEAMPLMPNGKPDRRALPEPDYNALSAKYAAPENAVQTVLAQAWAEVLRVERVGIYDNFFDLGGDSILAIQVAIQAHKAGLSLNPRQIFQHQTVAGLAAALQSATQSEVTETVADSPAMALSRLTRQELDALPLDQADIEDAYPLTPLQEGMLFHSLMAPHSGIYLMQDRFTLKGVLSPELFGQAWGMVIQRHPVLRTCFAWNTASVPHQIVHRRIEPPFDYFDWRERPETEQKSGLDKLLREEREQGFDLERPPLLRLRLIRLKEDRYWAIRSHHHILLDAWCTSLLLMEFKACYDALAAGQAQQRPPASPFRHYIGWLQAQDETAEANFWRGYLAGFEEPTPLVVDRIAHEDPTAEMADIALQLPETVTRQLHDMAQHCRVTLNTLVQGAWAILLSRYSGARDVLFGITVAGRPAELDHVEETLGLFINGLPLRVAIDPQQPLQAFLQALLRQNLELRQFEYTALTQIREWGGLPSDQELFQHLLTFENAPIDPKLREHSDTFEFTGVEVRTHTNYPITVMVIPEDSLHLQISYQCARFEAPAIERMLAHLRQLLEDIVACPRKRVGELNMLTAPERRQLLLDWNRSEHPYPEPADWVACFEAQAARTPDAIAVSCRGVSLSYRALNERVNRLAGVLSSTGVGPDVLVALLNDRGIEFAVMMFGVFKAGGAYLPLDPAYPDERIAQVLTESRTPFVLAGAAHLPRVRAVLDSASAANNGAARLLSLPELETQGACADAGNPVRLHSAENLAFVIFTSGSTGTPKGAMVEHRGMFNNLITKVPRLKLSGSDIIAQTAGQCFDISVWQHLTALVRGARVEIFSDDIVKEPGLLLKELEARGVTILEAVPSMIQALLDLSDSHSLHSLRWLIACGEAFSPELCRRWMLRFPHIRVLNAYGPAECSDDVSYYEVPEPPAEHETVVPVGRPVHNTRLYLLDARLEPVPVGVPAEICVTGIQVGRGYLHRAELTAEKFLPDPFGPAGDRLYRTGDLGRYREDGSIEFLGRIDHQLKIRGFRIEPAEIELQMLKLEPVEQALVVASKNRRNELRLVAYLVAKADNAHSDAELALQLRAYLNAHLPHYMVPSDFVRLDAMPLSANGKIDRKKLPEPDGSALRESAYVAPTNPTEELLTEIWQEVLEVKRVGIRDNFFDMGGHSLLAVRVLSRVRATFGVEIPLQRLFEAATVEQQAELVEARLIEMLEGMSEEEVEGLLGEEG</sequence>
<dbReference type="SMART" id="SM00823">
    <property type="entry name" value="PKS_PP"/>
    <property type="match status" value="3"/>
</dbReference>
<dbReference type="InterPro" id="IPR001242">
    <property type="entry name" value="Condensation_dom"/>
</dbReference>
<evidence type="ECO:0000256" key="4">
    <source>
        <dbReference type="ARBA" id="ARBA00022553"/>
    </source>
</evidence>
<dbReference type="InterPro" id="IPR009081">
    <property type="entry name" value="PP-bd_ACP"/>
</dbReference>
<dbReference type="GO" id="GO:0003824">
    <property type="term" value="F:catalytic activity"/>
    <property type="evidence" value="ECO:0007669"/>
    <property type="project" value="InterPro"/>
</dbReference>
<dbReference type="Proteomes" id="UP000325755">
    <property type="component" value="Chromosome"/>
</dbReference>
<evidence type="ECO:0000256" key="3">
    <source>
        <dbReference type="ARBA" id="ARBA00022450"/>
    </source>
</evidence>
<dbReference type="InterPro" id="IPR020806">
    <property type="entry name" value="PKS_PP-bd"/>
</dbReference>
<comment type="similarity">
    <text evidence="2">Belongs to the ATP-dependent AMP-binding enzyme family.</text>
</comment>
<dbReference type="Gene3D" id="3.40.50.1820">
    <property type="entry name" value="alpha/beta hydrolase"/>
    <property type="match status" value="1"/>
</dbReference>
<dbReference type="InterPro" id="IPR010071">
    <property type="entry name" value="AA_adenyl_dom"/>
</dbReference>
<dbReference type="FunFam" id="1.10.1200.10:FF:000005">
    <property type="entry name" value="Nonribosomal peptide synthetase 1"/>
    <property type="match status" value="2"/>
</dbReference>
<dbReference type="InterPro" id="IPR042099">
    <property type="entry name" value="ANL_N_sf"/>
</dbReference>
<dbReference type="Gene3D" id="1.10.1200.10">
    <property type="entry name" value="ACP-like"/>
    <property type="match status" value="2"/>
</dbReference>
<dbReference type="PROSITE" id="PS00455">
    <property type="entry name" value="AMP_BINDING"/>
    <property type="match status" value="3"/>
</dbReference>
<proteinExistence type="inferred from homology"/>
<dbReference type="InterPro" id="IPR036736">
    <property type="entry name" value="ACP-like_sf"/>
</dbReference>
<reference evidence="9 10" key="1">
    <citation type="submission" date="2019-09" db="EMBL/GenBank/DDBJ databases">
        <title>Ecophysiology of the spiral-shaped methanotroph Methylospira mobilis as revealed by the complete genome sequence.</title>
        <authorList>
            <person name="Oshkin I.Y."/>
            <person name="Dedysh S.N."/>
            <person name="Miroshnikov K."/>
            <person name="Danilova O.V."/>
            <person name="Hakobyan A."/>
            <person name="Liesack W."/>
        </authorList>
    </citation>
    <scope>NUCLEOTIDE SEQUENCE [LARGE SCALE GENOMIC DNA]</scope>
    <source>
        <strain evidence="9 10">Shm1</strain>
    </source>
</reference>